<evidence type="ECO:0000256" key="1">
    <source>
        <dbReference type="SAM" id="MobiDB-lite"/>
    </source>
</evidence>
<gene>
    <name evidence="2" type="ORF">CCAM_LOCUS19638</name>
</gene>
<evidence type="ECO:0000313" key="3">
    <source>
        <dbReference type="Proteomes" id="UP000595140"/>
    </source>
</evidence>
<reference evidence="2 3" key="1">
    <citation type="submission" date="2018-04" db="EMBL/GenBank/DDBJ databases">
        <authorList>
            <person name="Vogel A."/>
        </authorList>
    </citation>
    <scope>NUCLEOTIDE SEQUENCE [LARGE SCALE GENOMIC DNA]</scope>
</reference>
<feature type="region of interest" description="Disordered" evidence="1">
    <location>
        <begin position="1"/>
        <end position="21"/>
    </location>
</feature>
<feature type="compositionally biased region" description="Low complexity" evidence="1">
    <location>
        <begin position="346"/>
        <end position="368"/>
    </location>
</feature>
<dbReference type="OrthoDB" id="1838522at2759"/>
<sequence length="388" mass="43435">MPRCKNASSRQESAAEEGERPWRREGSKYIHIQTGLAFNTGALAERFHNIFLTKEIVSPKIVNKDLFKSATYAPSKSLFSQQGLFRFIHLTFEFFCPNLIRQFYANLRTTKGDSPSLISYVVGKTVFIDGAGLTSLFGLRRGEITENLDETFQDEAIWRQLGPAYPTATRADVHLVGSGPIERFEMWGRHRSLTESVYLSSAVLADYGYAEEMEQLLQGTRWHRLFTMRAESSLPLTIEFLCSLELEPSTGSRLMNLQSIDSHTTLTFTLLGQGFQLTEANVAVFEARFLYNQSMGNRTHIVCGFVVTILFRWLVGSTPIPHPQMLMRDLDTGMLRNAHIRRRLGASSTESNAASSSAPSTSGASSHVSSRRATRRRPTTSETPAATT</sequence>
<organism evidence="2 3">
    <name type="scientific">Cuscuta campestris</name>
    <dbReference type="NCBI Taxonomy" id="132261"/>
    <lineage>
        <taxon>Eukaryota</taxon>
        <taxon>Viridiplantae</taxon>
        <taxon>Streptophyta</taxon>
        <taxon>Embryophyta</taxon>
        <taxon>Tracheophyta</taxon>
        <taxon>Spermatophyta</taxon>
        <taxon>Magnoliopsida</taxon>
        <taxon>eudicotyledons</taxon>
        <taxon>Gunneridae</taxon>
        <taxon>Pentapetalae</taxon>
        <taxon>asterids</taxon>
        <taxon>lamiids</taxon>
        <taxon>Solanales</taxon>
        <taxon>Convolvulaceae</taxon>
        <taxon>Cuscuteae</taxon>
        <taxon>Cuscuta</taxon>
        <taxon>Cuscuta subgen. Grammica</taxon>
        <taxon>Cuscuta sect. Cleistogrammica</taxon>
    </lineage>
</organism>
<feature type="compositionally biased region" description="Basic residues" evidence="1">
    <location>
        <begin position="369"/>
        <end position="378"/>
    </location>
</feature>
<feature type="region of interest" description="Disordered" evidence="1">
    <location>
        <begin position="344"/>
        <end position="388"/>
    </location>
</feature>
<proteinExistence type="predicted"/>
<dbReference type="AlphaFoldDB" id="A0A484LMV7"/>
<dbReference type="EMBL" id="OOIL02001734">
    <property type="protein sequence ID" value="VFQ77862.1"/>
    <property type="molecule type" value="Genomic_DNA"/>
</dbReference>
<evidence type="ECO:0000313" key="2">
    <source>
        <dbReference type="EMBL" id="VFQ77862.1"/>
    </source>
</evidence>
<keyword evidence="3" id="KW-1185">Reference proteome</keyword>
<name>A0A484LMV7_9ASTE</name>
<dbReference type="Proteomes" id="UP000595140">
    <property type="component" value="Unassembled WGS sequence"/>
</dbReference>
<feature type="compositionally biased region" description="Polar residues" evidence="1">
    <location>
        <begin position="1"/>
        <end position="12"/>
    </location>
</feature>
<accession>A0A484LMV7</accession>
<protein>
    <submittedName>
        <fullName evidence="2">Uncharacterized protein</fullName>
    </submittedName>
</protein>